<evidence type="ECO:0000256" key="1">
    <source>
        <dbReference type="ARBA" id="ARBA00004383"/>
    </source>
</evidence>
<dbReference type="PANTHER" id="PTHR33446:SF2">
    <property type="entry name" value="PROTEIN TONB"/>
    <property type="match status" value="1"/>
</dbReference>
<comment type="caution">
    <text evidence="12">The sequence shown here is derived from an EMBL/GenBank/DDBJ whole genome shotgun (WGS) entry which is preliminary data.</text>
</comment>
<dbReference type="PANTHER" id="PTHR33446">
    <property type="entry name" value="PROTEIN TONB-RELATED"/>
    <property type="match status" value="1"/>
</dbReference>
<reference evidence="12 13" key="1">
    <citation type="submission" date="2024-06" db="EMBL/GenBank/DDBJ databases">
        <title>Chitinophaga defluvii sp. nov., isolated from municipal sewage.</title>
        <authorList>
            <person name="Zhang L."/>
        </authorList>
    </citation>
    <scope>NUCLEOTIDE SEQUENCE [LARGE SCALE GENOMIC DNA]</scope>
    <source>
        <strain evidence="12 13">H8</strain>
    </source>
</reference>
<dbReference type="Pfam" id="PF03544">
    <property type="entry name" value="TonB_C"/>
    <property type="match status" value="1"/>
</dbReference>
<dbReference type="InterPro" id="IPR037682">
    <property type="entry name" value="TonB_C"/>
</dbReference>
<comment type="similarity">
    <text evidence="2">Belongs to the TonB family.</text>
</comment>
<evidence type="ECO:0000313" key="13">
    <source>
        <dbReference type="Proteomes" id="UP001549749"/>
    </source>
</evidence>
<evidence type="ECO:0000259" key="11">
    <source>
        <dbReference type="PROSITE" id="PS52015"/>
    </source>
</evidence>
<feature type="transmembrane region" description="Helical" evidence="10">
    <location>
        <begin position="39"/>
        <end position="56"/>
    </location>
</feature>
<dbReference type="InterPro" id="IPR006260">
    <property type="entry name" value="TonB/TolA_C"/>
</dbReference>
<organism evidence="12 13">
    <name type="scientific">Chitinophaga defluvii</name>
    <dbReference type="NCBI Taxonomy" id="3163343"/>
    <lineage>
        <taxon>Bacteria</taxon>
        <taxon>Pseudomonadati</taxon>
        <taxon>Bacteroidota</taxon>
        <taxon>Chitinophagia</taxon>
        <taxon>Chitinophagales</taxon>
        <taxon>Chitinophagaceae</taxon>
        <taxon>Chitinophaga</taxon>
    </lineage>
</organism>
<evidence type="ECO:0000256" key="9">
    <source>
        <dbReference type="ARBA" id="ARBA00023136"/>
    </source>
</evidence>
<dbReference type="EMBL" id="JBEXAC010000004">
    <property type="protein sequence ID" value="MET7001576.1"/>
    <property type="molecule type" value="Genomic_DNA"/>
</dbReference>
<evidence type="ECO:0000256" key="3">
    <source>
        <dbReference type="ARBA" id="ARBA00022448"/>
    </source>
</evidence>
<keyword evidence="13" id="KW-1185">Reference proteome</keyword>
<evidence type="ECO:0000313" key="12">
    <source>
        <dbReference type="EMBL" id="MET7001576.1"/>
    </source>
</evidence>
<comment type="subcellular location">
    <subcellularLocation>
        <location evidence="1">Cell inner membrane</location>
        <topology evidence="1">Single-pass membrane protein</topology>
        <orientation evidence="1">Periplasmic side</orientation>
    </subcellularLocation>
</comment>
<keyword evidence="6 10" id="KW-0812">Transmembrane</keyword>
<protein>
    <submittedName>
        <fullName evidence="12">Energy transducer TonB</fullName>
    </submittedName>
</protein>
<proteinExistence type="inferred from homology"/>
<evidence type="ECO:0000256" key="6">
    <source>
        <dbReference type="ARBA" id="ARBA00022692"/>
    </source>
</evidence>
<evidence type="ECO:0000256" key="8">
    <source>
        <dbReference type="ARBA" id="ARBA00022989"/>
    </source>
</evidence>
<evidence type="ECO:0000256" key="4">
    <source>
        <dbReference type="ARBA" id="ARBA00022475"/>
    </source>
</evidence>
<gene>
    <name evidence="12" type="ORF">ABR189_29610</name>
</gene>
<keyword evidence="8 10" id="KW-1133">Transmembrane helix</keyword>
<name>A0ABV2TEY8_9BACT</name>
<evidence type="ECO:0000256" key="2">
    <source>
        <dbReference type="ARBA" id="ARBA00006555"/>
    </source>
</evidence>
<dbReference type="Proteomes" id="UP001549749">
    <property type="component" value="Unassembled WGS sequence"/>
</dbReference>
<keyword evidence="4" id="KW-1003">Cell membrane</keyword>
<dbReference type="Gene3D" id="3.30.1150.10">
    <property type="match status" value="1"/>
</dbReference>
<sequence length="278" mass="30306">MNATKISGNDFLDILFDGRNKDYGAYDLRRRYDKRVRNAILGTTAIALLFVGSYVVNNHLMASEMHVRIKPDVILRPMAELPPPETKVIPPPPPPPAAAAPVKSTIRVTTLAVVPDDKVPPEEEPPKNSDIGNKAIGLSNTIGDDVNGVESDLLTSGTGTGVVTVPEPVDKDKVFIFVEISPSFPGGQEALKKYLSKNTRFPHVAQKNGVSGTVFIQFVVDYEGNIKDVKTVGAHKGAGLEEEAMRVVKSMPKWKPGRQNGQNVSVQFNLPINFRLQE</sequence>
<dbReference type="RefSeq" id="WP_354664149.1">
    <property type="nucleotide sequence ID" value="NZ_JBEXAC010000004.1"/>
</dbReference>
<accession>A0ABV2TEY8</accession>
<keyword evidence="3" id="KW-0813">Transport</keyword>
<keyword evidence="5" id="KW-0997">Cell inner membrane</keyword>
<feature type="domain" description="TonB C-terminal" evidence="11">
    <location>
        <begin position="186"/>
        <end position="278"/>
    </location>
</feature>
<keyword evidence="9 10" id="KW-0472">Membrane</keyword>
<keyword evidence="7" id="KW-0653">Protein transport</keyword>
<dbReference type="PROSITE" id="PS52015">
    <property type="entry name" value="TONB_CTD"/>
    <property type="match status" value="1"/>
</dbReference>
<evidence type="ECO:0000256" key="5">
    <source>
        <dbReference type="ARBA" id="ARBA00022519"/>
    </source>
</evidence>
<evidence type="ECO:0000256" key="10">
    <source>
        <dbReference type="SAM" id="Phobius"/>
    </source>
</evidence>
<dbReference type="InterPro" id="IPR051045">
    <property type="entry name" value="TonB-dependent_transducer"/>
</dbReference>
<dbReference type="SUPFAM" id="SSF74653">
    <property type="entry name" value="TolA/TonB C-terminal domain"/>
    <property type="match status" value="1"/>
</dbReference>
<evidence type="ECO:0000256" key="7">
    <source>
        <dbReference type="ARBA" id="ARBA00022927"/>
    </source>
</evidence>
<dbReference type="NCBIfam" id="TIGR01352">
    <property type="entry name" value="tonB_Cterm"/>
    <property type="match status" value="1"/>
</dbReference>